<dbReference type="SUPFAM" id="SSF50249">
    <property type="entry name" value="Nucleic acid-binding proteins"/>
    <property type="match status" value="1"/>
</dbReference>
<dbReference type="InterPro" id="IPR011344">
    <property type="entry name" value="ssDNA-bd"/>
</dbReference>
<feature type="compositionally biased region" description="Acidic residues" evidence="3">
    <location>
        <begin position="140"/>
        <end position="149"/>
    </location>
</feature>
<dbReference type="InterPro" id="IPR000424">
    <property type="entry name" value="Primosome_PriB/ssb"/>
</dbReference>
<dbReference type="PANTHER" id="PTHR10302">
    <property type="entry name" value="SINGLE-STRANDED DNA-BINDING PROTEIN"/>
    <property type="match status" value="1"/>
</dbReference>
<proteinExistence type="inferred from homology"/>
<organism evidence="4">
    <name type="scientific">Siphoviridae sp. cthae16</name>
    <dbReference type="NCBI Taxonomy" id="2825617"/>
    <lineage>
        <taxon>Viruses</taxon>
        <taxon>Duplodnaviria</taxon>
        <taxon>Heunggongvirae</taxon>
        <taxon>Uroviricota</taxon>
        <taxon>Caudoviricetes</taxon>
    </lineage>
</organism>
<evidence type="ECO:0000256" key="1">
    <source>
        <dbReference type="ARBA" id="ARBA00023125"/>
    </source>
</evidence>
<accession>A0A8S5URI3</accession>
<dbReference type="GO" id="GO:0006260">
    <property type="term" value="P:DNA replication"/>
    <property type="evidence" value="ECO:0007669"/>
    <property type="project" value="InterPro"/>
</dbReference>
<dbReference type="InterPro" id="IPR012340">
    <property type="entry name" value="NA-bd_OB-fold"/>
</dbReference>
<dbReference type="GO" id="GO:0009295">
    <property type="term" value="C:nucleoid"/>
    <property type="evidence" value="ECO:0007669"/>
    <property type="project" value="TreeGrafter"/>
</dbReference>
<evidence type="ECO:0000256" key="2">
    <source>
        <dbReference type="PROSITE-ProRule" id="PRU00252"/>
    </source>
</evidence>
<reference evidence="4" key="1">
    <citation type="journal article" date="2021" name="Proc. Natl. Acad. Sci. U.S.A.">
        <title>A Catalog of Tens of Thousands of Viruses from Human Metagenomes Reveals Hidden Associations with Chronic Diseases.</title>
        <authorList>
            <person name="Tisza M.J."/>
            <person name="Buck C.B."/>
        </authorList>
    </citation>
    <scope>NUCLEOTIDE SEQUENCE</scope>
    <source>
        <strain evidence="4">Cthae16</strain>
    </source>
</reference>
<name>A0A8S5URI3_9CAUD</name>
<dbReference type="PROSITE" id="PS50935">
    <property type="entry name" value="SSB"/>
    <property type="match status" value="1"/>
</dbReference>
<protein>
    <submittedName>
        <fullName evidence="4">Single strand binding protein</fullName>
    </submittedName>
</protein>
<dbReference type="Pfam" id="PF00436">
    <property type="entry name" value="SSB"/>
    <property type="match status" value="1"/>
</dbReference>
<dbReference type="PANTHER" id="PTHR10302:SF27">
    <property type="entry name" value="SINGLE-STRANDED DNA-BINDING PROTEIN"/>
    <property type="match status" value="1"/>
</dbReference>
<dbReference type="NCBIfam" id="TIGR00621">
    <property type="entry name" value="ssb"/>
    <property type="match status" value="1"/>
</dbReference>
<evidence type="ECO:0000256" key="3">
    <source>
        <dbReference type="SAM" id="MobiDB-lite"/>
    </source>
</evidence>
<dbReference type="HAMAP" id="MF_00984">
    <property type="entry name" value="SSB"/>
    <property type="match status" value="1"/>
</dbReference>
<keyword evidence="1 2" id="KW-0238">DNA-binding</keyword>
<feature type="region of interest" description="Disordered" evidence="3">
    <location>
        <begin position="107"/>
        <end position="149"/>
    </location>
</feature>
<evidence type="ECO:0000313" key="4">
    <source>
        <dbReference type="EMBL" id="DAF97093.1"/>
    </source>
</evidence>
<sequence>MLNKTVLMGRLTAAPELKQTQGGTSVCSFALAVARSYARAGEQPETDFIDIVAWGKTAEFVCKYFGKGQLIALSGRIQTRLWTDRNDNKRRSVEVVAEEVFFAEPKRDNRGSAGSGRPAGRDIAAELDDITDPLSGFAETDFEDGDLPF</sequence>
<dbReference type="EMBL" id="BK016126">
    <property type="protein sequence ID" value="DAF97093.1"/>
    <property type="molecule type" value="Genomic_DNA"/>
</dbReference>
<dbReference type="CDD" id="cd04496">
    <property type="entry name" value="SSB_OBF"/>
    <property type="match status" value="1"/>
</dbReference>
<dbReference type="GO" id="GO:0003697">
    <property type="term" value="F:single-stranded DNA binding"/>
    <property type="evidence" value="ECO:0007669"/>
    <property type="project" value="InterPro"/>
</dbReference>
<dbReference type="Gene3D" id="2.40.50.140">
    <property type="entry name" value="Nucleic acid-binding proteins"/>
    <property type="match status" value="1"/>
</dbReference>